<keyword evidence="8" id="KW-0732">Signal</keyword>
<dbReference type="PRINTS" id="PR01504">
    <property type="entry name" value="PNCREATITSAP"/>
</dbReference>
<dbReference type="InterPro" id="IPR016186">
    <property type="entry name" value="C-type_lectin-like/link_sf"/>
</dbReference>
<dbReference type="InterPro" id="IPR001304">
    <property type="entry name" value="C-type_lectin-like"/>
</dbReference>
<evidence type="ECO:0000256" key="2">
    <source>
        <dbReference type="ARBA" id="ARBA00006250"/>
    </source>
</evidence>
<dbReference type="FunFam" id="3.10.100.10:FF:000015">
    <property type="entry name" value="C-type lectin Cal"/>
    <property type="match status" value="1"/>
</dbReference>
<keyword evidence="6" id="KW-0106">Calcium</keyword>
<accession>A0A8C6YFU2</accession>
<evidence type="ECO:0000256" key="3">
    <source>
        <dbReference type="ARBA" id="ARBA00022525"/>
    </source>
</evidence>
<keyword evidence="4" id="KW-0479">Metal-binding</keyword>
<dbReference type="GO" id="GO:0030246">
    <property type="term" value="F:carbohydrate binding"/>
    <property type="evidence" value="ECO:0007669"/>
    <property type="project" value="UniProtKB-KW"/>
</dbReference>
<dbReference type="InterPro" id="IPR050111">
    <property type="entry name" value="C-type_lectin/snaclec_domain"/>
</dbReference>
<reference evidence="10" key="2">
    <citation type="submission" date="2025-09" db="UniProtKB">
        <authorList>
            <consortium name="Ensembl"/>
        </authorList>
    </citation>
    <scope>IDENTIFICATION</scope>
</reference>
<dbReference type="PROSITE" id="PS00615">
    <property type="entry name" value="C_TYPE_LECTIN_1"/>
    <property type="match status" value="1"/>
</dbReference>
<evidence type="ECO:0000256" key="5">
    <source>
        <dbReference type="ARBA" id="ARBA00022734"/>
    </source>
</evidence>
<evidence type="ECO:0000256" key="6">
    <source>
        <dbReference type="ARBA" id="ARBA00022837"/>
    </source>
</evidence>
<evidence type="ECO:0000256" key="7">
    <source>
        <dbReference type="ARBA" id="ARBA00023157"/>
    </source>
</evidence>
<evidence type="ECO:0000256" key="1">
    <source>
        <dbReference type="ARBA" id="ARBA00004613"/>
    </source>
</evidence>
<feature type="domain" description="C-type lectin" evidence="9">
    <location>
        <begin position="33"/>
        <end position="155"/>
    </location>
</feature>
<dbReference type="PANTHER" id="PTHR22803">
    <property type="entry name" value="MANNOSE, PHOSPHOLIPASE, LECTIN RECEPTOR RELATED"/>
    <property type="match status" value="1"/>
</dbReference>
<dbReference type="Ensembl" id="ENSNNAT00000029307.1">
    <property type="protein sequence ID" value="ENSNNAP00000027979.1"/>
    <property type="gene ID" value="ENSNNAG00000018053.1"/>
</dbReference>
<dbReference type="PROSITE" id="PS50041">
    <property type="entry name" value="C_TYPE_LECTIN_2"/>
    <property type="match status" value="1"/>
</dbReference>
<evidence type="ECO:0000259" key="9">
    <source>
        <dbReference type="PROSITE" id="PS50041"/>
    </source>
</evidence>
<feature type="signal peptide" evidence="8">
    <location>
        <begin position="1"/>
        <end position="23"/>
    </location>
</feature>
<dbReference type="GeneTree" id="ENSGT01150000286973"/>
<comment type="similarity">
    <text evidence="2">Belongs to the true venom lectin family.</text>
</comment>
<keyword evidence="3" id="KW-0964">Secreted</keyword>
<dbReference type="GO" id="GO:0046872">
    <property type="term" value="F:metal ion binding"/>
    <property type="evidence" value="ECO:0007669"/>
    <property type="project" value="UniProtKB-KW"/>
</dbReference>
<protein>
    <recommendedName>
        <fullName evidence="9">C-type lectin domain-containing protein</fullName>
    </recommendedName>
</protein>
<dbReference type="SUPFAM" id="SSF56436">
    <property type="entry name" value="C-type lectin-like"/>
    <property type="match status" value="1"/>
</dbReference>
<keyword evidence="11" id="KW-1185">Reference proteome</keyword>
<sequence length="158" mass="18586">MGHFTFTSLCLLAMFLSLSGAEGYNCPLDWLPKNGLCYKVFSTPKSWLKAEMHCRKFKPGCHLASLHSNSDAVEFSEYISDYLTGQGHVWIGLWDRTKKYIWEWTDRSKTDFLQWKKKQPDHFKNNEFCVEIVKFTGYLQWNDENCAALRPFLCQCKY</sequence>
<evidence type="ECO:0000313" key="10">
    <source>
        <dbReference type="Ensembl" id="ENSNNAP00000027979.1"/>
    </source>
</evidence>
<organism evidence="10 11">
    <name type="scientific">Naja naja</name>
    <name type="common">Indian cobra</name>
    <dbReference type="NCBI Taxonomy" id="35670"/>
    <lineage>
        <taxon>Eukaryota</taxon>
        <taxon>Metazoa</taxon>
        <taxon>Chordata</taxon>
        <taxon>Craniata</taxon>
        <taxon>Vertebrata</taxon>
        <taxon>Euteleostomi</taxon>
        <taxon>Lepidosauria</taxon>
        <taxon>Squamata</taxon>
        <taxon>Bifurcata</taxon>
        <taxon>Unidentata</taxon>
        <taxon>Episquamata</taxon>
        <taxon>Toxicofera</taxon>
        <taxon>Serpentes</taxon>
        <taxon>Colubroidea</taxon>
        <taxon>Elapidae</taxon>
        <taxon>Elapinae</taxon>
        <taxon>Naja</taxon>
    </lineage>
</organism>
<evidence type="ECO:0000313" key="11">
    <source>
        <dbReference type="Proteomes" id="UP000694559"/>
    </source>
</evidence>
<dbReference type="CDD" id="cd03594">
    <property type="entry name" value="CLECT_REG-1_like"/>
    <property type="match status" value="1"/>
</dbReference>
<comment type="subcellular location">
    <subcellularLocation>
        <location evidence="1">Secreted</location>
    </subcellularLocation>
</comment>
<dbReference type="InterPro" id="IPR018378">
    <property type="entry name" value="C-type_lectin_CS"/>
</dbReference>
<name>A0A8C6YFU2_NAJNA</name>
<proteinExistence type="inferred from homology"/>
<dbReference type="Proteomes" id="UP000694559">
    <property type="component" value="Unplaced"/>
</dbReference>
<dbReference type="Gene3D" id="3.10.100.10">
    <property type="entry name" value="Mannose-Binding Protein A, subunit A"/>
    <property type="match status" value="1"/>
</dbReference>
<dbReference type="Pfam" id="PF00059">
    <property type="entry name" value="Lectin_C"/>
    <property type="match status" value="1"/>
</dbReference>
<evidence type="ECO:0000256" key="4">
    <source>
        <dbReference type="ARBA" id="ARBA00022723"/>
    </source>
</evidence>
<dbReference type="SMART" id="SM00034">
    <property type="entry name" value="CLECT"/>
    <property type="match status" value="1"/>
</dbReference>
<feature type="chain" id="PRO_5034545618" description="C-type lectin domain-containing protein" evidence="8">
    <location>
        <begin position="24"/>
        <end position="158"/>
    </location>
</feature>
<evidence type="ECO:0000256" key="8">
    <source>
        <dbReference type="SAM" id="SignalP"/>
    </source>
</evidence>
<reference evidence="10" key="1">
    <citation type="submission" date="2025-08" db="UniProtKB">
        <authorList>
            <consortium name="Ensembl"/>
        </authorList>
    </citation>
    <scope>IDENTIFICATION</scope>
</reference>
<keyword evidence="5" id="KW-0430">Lectin</keyword>
<dbReference type="GO" id="GO:0005576">
    <property type="term" value="C:extracellular region"/>
    <property type="evidence" value="ECO:0007669"/>
    <property type="project" value="UniProtKB-SubCell"/>
</dbReference>
<dbReference type="InterPro" id="IPR016187">
    <property type="entry name" value="CTDL_fold"/>
</dbReference>
<dbReference type="AlphaFoldDB" id="A0A8C6YFU2"/>
<keyword evidence="7" id="KW-1015">Disulfide bond</keyword>